<dbReference type="Gene3D" id="3.30.70.1060">
    <property type="entry name" value="Dimeric alpha+beta barrel"/>
    <property type="match status" value="1"/>
</dbReference>
<evidence type="ECO:0000313" key="4">
    <source>
        <dbReference type="Proteomes" id="UP000712570"/>
    </source>
</evidence>
<dbReference type="SUPFAM" id="SSF54909">
    <property type="entry name" value="Dimeric alpha+beta barrel"/>
    <property type="match status" value="1"/>
</dbReference>
<dbReference type="PANTHER" id="PTHR33606:SF3">
    <property type="entry name" value="PROTEIN YCII"/>
    <property type="match status" value="1"/>
</dbReference>
<protein>
    <submittedName>
        <fullName evidence="3">YciI family protein</fullName>
    </submittedName>
</protein>
<dbReference type="InterPro" id="IPR005545">
    <property type="entry name" value="YCII"/>
</dbReference>
<proteinExistence type="inferred from homology"/>
<sequence>MLYAIMAGDGENSLELRLANRPAHLARLHLLKEEGRLILAGPFPAIDATDPGEAGFSGSLIVAEFDSLPAAQAWADSDPYLKAGVYVNVIVKPFRHVLP</sequence>
<comment type="similarity">
    <text evidence="1">Belongs to the YciI family.</text>
</comment>
<accession>A0ABX0KUN5</accession>
<dbReference type="EMBL" id="JAAOLX010000004">
    <property type="protein sequence ID" value="NHQ86398.1"/>
    <property type="molecule type" value="Genomic_DNA"/>
</dbReference>
<dbReference type="InterPro" id="IPR011008">
    <property type="entry name" value="Dimeric_a/b-barrel"/>
</dbReference>
<dbReference type="Proteomes" id="UP000712570">
    <property type="component" value="Unassembled WGS sequence"/>
</dbReference>
<feature type="domain" description="YCII-related" evidence="2">
    <location>
        <begin position="1"/>
        <end position="95"/>
    </location>
</feature>
<evidence type="ECO:0000313" key="3">
    <source>
        <dbReference type="EMBL" id="NHQ86398.1"/>
    </source>
</evidence>
<organism evidence="3 4">
    <name type="scientific">Iodobacter violaceini</name>
    <dbReference type="NCBI Taxonomy" id="3044271"/>
    <lineage>
        <taxon>Bacteria</taxon>
        <taxon>Pseudomonadati</taxon>
        <taxon>Pseudomonadota</taxon>
        <taxon>Betaproteobacteria</taxon>
        <taxon>Neisseriales</taxon>
        <taxon>Chitinibacteraceae</taxon>
        <taxon>Iodobacter</taxon>
    </lineage>
</organism>
<dbReference type="Pfam" id="PF03795">
    <property type="entry name" value="YCII"/>
    <property type="match status" value="1"/>
</dbReference>
<keyword evidence="4" id="KW-1185">Reference proteome</keyword>
<dbReference type="InterPro" id="IPR051807">
    <property type="entry name" value="Sec-metab_biosynth-assoc"/>
</dbReference>
<gene>
    <name evidence="3" type="ORF">HA050_09750</name>
</gene>
<reference evidence="3 4" key="1">
    <citation type="submission" date="2020-03" db="EMBL/GenBank/DDBJ databases">
        <title>Draft genome sequence of environmentally isolated violet-colored cultures.</title>
        <authorList>
            <person name="Wilson H.S."/>
        </authorList>
    </citation>
    <scope>NUCLEOTIDE SEQUENCE [LARGE SCALE GENOMIC DNA]</scope>
    <source>
        <strain evidence="3 4">HSC-16F04</strain>
    </source>
</reference>
<name>A0ABX0KUN5_9NEIS</name>
<dbReference type="PANTHER" id="PTHR33606">
    <property type="entry name" value="PROTEIN YCII"/>
    <property type="match status" value="1"/>
</dbReference>
<comment type="caution">
    <text evidence="3">The sequence shown here is derived from an EMBL/GenBank/DDBJ whole genome shotgun (WGS) entry which is preliminary data.</text>
</comment>
<evidence type="ECO:0000259" key="2">
    <source>
        <dbReference type="Pfam" id="PF03795"/>
    </source>
</evidence>
<evidence type="ECO:0000256" key="1">
    <source>
        <dbReference type="ARBA" id="ARBA00007689"/>
    </source>
</evidence>
<dbReference type="RefSeq" id="WP_166825167.1">
    <property type="nucleotide sequence ID" value="NZ_JAAOLX010000004.1"/>
</dbReference>
<dbReference type="NCBIfam" id="NF008473">
    <property type="entry name" value="PRK11370.1"/>
    <property type="match status" value="1"/>
</dbReference>